<gene>
    <name evidence="2" type="ORF">FJQ54_05975</name>
</gene>
<feature type="domain" description="J" evidence="1">
    <location>
        <begin position="174"/>
        <end position="238"/>
    </location>
</feature>
<dbReference type="SMART" id="SM00271">
    <property type="entry name" value="DnaJ"/>
    <property type="match status" value="1"/>
</dbReference>
<dbReference type="InterPro" id="IPR007791">
    <property type="entry name" value="DjlA_N"/>
</dbReference>
<dbReference type="OrthoDB" id="9782583at2"/>
<dbReference type="Gene3D" id="1.10.287.110">
    <property type="entry name" value="DnaJ domain"/>
    <property type="match status" value="1"/>
</dbReference>
<evidence type="ECO:0000313" key="3">
    <source>
        <dbReference type="Proteomes" id="UP000319897"/>
    </source>
</evidence>
<accession>A0A501XQD4</accession>
<dbReference type="InterPro" id="IPR029024">
    <property type="entry name" value="TerB-like"/>
</dbReference>
<keyword evidence="3" id="KW-1185">Reference proteome</keyword>
<dbReference type="Gene3D" id="1.10.3680.10">
    <property type="entry name" value="TerB-like"/>
    <property type="match status" value="1"/>
</dbReference>
<organism evidence="2 3">
    <name type="scientific">Sandaracinobacter neustonicus</name>
    <dbReference type="NCBI Taxonomy" id="1715348"/>
    <lineage>
        <taxon>Bacteria</taxon>
        <taxon>Pseudomonadati</taxon>
        <taxon>Pseudomonadota</taxon>
        <taxon>Alphaproteobacteria</taxon>
        <taxon>Sphingomonadales</taxon>
        <taxon>Sphingosinicellaceae</taxon>
        <taxon>Sandaracinobacter</taxon>
    </lineage>
</organism>
<name>A0A501XQD4_9SPHN</name>
<dbReference type="Pfam" id="PF00226">
    <property type="entry name" value="DnaJ"/>
    <property type="match status" value="1"/>
</dbReference>
<sequence>MTIWALLMGSAVGLALGGPLGALAGAAVGVAVERVRAVRAQNPRRRQVAFTIAAIALAAKMAQADGHASHKEAEAFERLFHVPAGEQENMRRFYRLASQSADGAEAYARQAADLLGSGSPVLEDLLEALLMIATVDGVHPAELQFLERMAGLMGFTPRQWAAIQARYVPLSADDPWAVLGVAPGSPDADIRAAYRRLVRQHHPDKHIAAGTPPEFIRVAEARMATINEAYARLMKQTA</sequence>
<protein>
    <submittedName>
        <fullName evidence="2">Molecular chaperone DjiA</fullName>
    </submittedName>
</protein>
<dbReference type="AlphaFoldDB" id="A0A501XQD4"/>
<dbReference type="SUPFAM" id="SSF46565">
    <property type="entry name" value="Chaperone J-domain"/>
    <property type="match status" value="1"/>
</dbReference>
<dbReference type="PANTHER" id="PTHR24074">
    <property type="entry name" value="CO-CHAPERONE PROTEIN DJLA"/>
    <property type="match status" value="1"/>
</dbReference>
<dbReference type="RefSeq" id="WP_140927508.1">
    <property type="nucleotide sequence ID" value="NZ_VFSU01000018.1"/>
</dbReference>
<dbReference type="PRINTS" id="PR00625">
    <property type="entry name" value="JDOMAIN"/>
</dbReference>
<dbReference type="InterPro" id="IPR050817">
    <property type="entry name" value="DjlA_DnaK_co-chaperone"/>
</dbReference>
<evidence type="ECO:0000313" key="2">
    <source>
        <dbReference type="EMBL" id="TPE62444.1"/>
    </source>
</evidence>
<dbReference type="CDD" id="cd06257">
    <property type="entry name" value="DnaJ"/>
    <property type="match status" value="1"/>
</dbReference>
<dbReference type="EMBL" id="VFSU01000018">
    <property type="protein sequence ID" value="TPE62444.1"/>
    <property type="molecule type" value="Genomic_DNA"/>
</dbReference>
<proteinExistence type="predicted"/>
<reference evidence="2 3" key="1">
    <citation type="submission" date="2019-06" db="EMBL/GenBank/DDBJ databases">
        <authorList>
            <person name="Lee I."/>
            <person name="Jang G.I."/>
            <person name="Hwang C.Y."/>
        </authorList>
    </citation>
    <scope>NUCLEOTIDE SEQUENCE [LARGE SCALE GENOMIC DNA]</scope>
    <source>
        <strain evidence="2 3">PAMC 28131</strain>
    </source>
</reference>
<dbReference type="Proteomes" id="UP000319897">
    <property type="component" value="Unassembled WGS sequence"/>
</dbReference>
<dbReference type="PROSITE" id="PS50076">
    <property type="entry name" value="DNAJ_2"/>
    <property type="match status" value="1"/>
</dbReference>
<evidence type="ECO:0000259" key="1">
    <source>
        <dbReference type="PROSITE" id="PS50076"/>
    </source>
</evidence>
<dbReference type="Pfam" id="PF05099">
    <property type="entry name" value="TerB"/>
    <property type="match status" value="1"/>
</dbReference>
<dbReference type="InterPro" id="IPR001623">
    <property type="entry name" value="DnaJ_domain"/>
</dbReference>
<dbReference type="InterPro" id="IPR036869">
    <property type="entry name" value="J_dom_sf"/>
</dbReference>
<dbReference type="SUPFAM" id="SSF158682">
    <property type="entry name" value="TerB-like"/>
    <property type="match status" value="1"/>
</dbReference>
<comment type="caution">
    <text evidence="2">The sequence shown here is derived from an EMBL/GenBank/DDBJ whole genome shotgun (WGS) entry which is preliminary data.</text>
</comment>